<dbReference type="Gene3D" id="1.25.40.10">
    <property type="entry name" value="Tetratricopeptide repeat domain"/>
    <property type="match status" value="1"/>
</dbReference>
<dbReference type="Proteomes" id="UP001438707">
    <property type="component" value="Unassembled WGS sequence"/>
</dbReference>
<feature type="compositionally biased region" description="Polar residues" evidence="3">
    <location>
        <begin position="542"/>
        <end position="551"/>
    </location>
</feature>
<organism evidence="4 5">
    <name type="scientific">Apatococcus lobatus</name>
    <dbReference type="NCBI Taxonomy" id="904363"/>
    <lineage>
        <taxon>Eukaryota</taxon>
        <taxon>Viridiplantae</taxon>
        <taxon>Chlorophyta</taxon>
        <taxon>core chlorophytes</taxon>
        <taxon>Trebouxiophyceae</taxon>
        <taxon>Chlorellales</taxon>
        <taxon>Chlorellaceae</taxon>
        <taxon>Apatococcus</taxon>
    </lineage>
</organism>
<dbReference type="PANTHER" id="PTHR47801">
    <property type="entry name" value="OS05G0145600 PROTEIN"/>
    <property type="match status" value="1"/>
</dbReference>
<proteinExistence type="predicted"/>
<dbReference type="PROSITE" id="PS51375">
    <property type="entry name" value="PPR"/>
    <property type="match status" value="2"/>
</dbReference>
<feature type="region of interest" description="Disordered" evidence="3">
    <location>
        <begin position="531"/>
        <end position="551"/>
    </location>
</feature>
<dbReference type="NCBIfam" id="TIGR00756">
    <property type="entry name" value="PPR"/>
    <property type="match status" value="2"/>
</dbReference>
<dbReference type="AlphaFoldDB" id="A0AAW1Q8G0"/>
<keyword evidence="1" id="KW-0677">Repeat</keyword>
<gene>
    <name evidence="4" type="ORF">WJX74_007185</name>
</gene>
<feature type="repeat" description="PPR" evidence="2">
    <location>
        <begin position="107"/>
        <end position="141"/>
    </location>
</feature>
<protein>
    <recommendedName>
        <fullName evidence="6">Pentatricopeptide repeat-containing protein</fullName>
    </recommendedName>
</protein>
<keyword evidence="5" id="KW-1185">Reference proteome</keyword>
<evidence type="ECO:0000256" key="3">
    <source>
        <dbReference type="SAM" id="MobiDB-lite"/>
    </source>
</evidence>
<sequence length="666" mass="74294">MADLDTLQAFPEHEEFESSVAAGWRSLPRERVLRSPEIYQRRMQELGDFNRCRGFKIRDLWEEMELNGVQPTETMCLLALYHAMKGRRLNDAAYYFDQLRDGGHQPTLRAYIYMISACGRCGQLDLAYKYLSEMRAAGLPANSDIYMAVMNGLGERGSWKEAEALFQEMQGLHMPIHEIIHSALLAAYGRAESVPVGTDEHILQLLENSRSANTHSFSRGRPDGLGILSVNPAIRSLQALGYHEATMELFESLHAEQLQPDLNTFSSVISSLAKDAAGHFRQPDTNAKTLVVTRLKGILARVKRLRQKTHRAERDSVSIADILRDDADLAASVGPACADQAMLQRHDTAGFPHLQNHVVPLQLLQQSMAAWPTLPAHHVHSITPALAAQLAIHAATACPESFSHAVALWRSVMARGLTIAIASACELIQCAVHMHSIGMAGAEEIGCDIVQSTASGGQYLNIVQGSYLLSLASRPQSWSLAIADAVWDAAMKDAKTPTSMSCQDYYNLLQRKVPQESQRIQTVRNVMLLEEQKETSRKDQRGSQPQRTATQILRLRNEPPPQREPAWKLMERRAAGRARQQHTDWIPASARQQQRGRSGSLLPSCSAFCPPSAQHVPVPDTGWREQHSARPAKQMNSWSIVEHNNCPERHLKEPVAVIVSWHWAFL</sequence>
<dbReference type="GO" id="GO:0005739">
    <property type="term" value="C:mitochondrion"/>
    <property type="evidence" value="ECO:0007669"/>
    <property type="project" value="TreeGrafter"/>
</dbReference>
<accession>A0AAW1Q8G0</accession>
<feature type="repeat" description="PPR" evidence="2">
    <location>
        <begin position="142"/>
        <end position="176"/>
    </location>
</feature>
<dbReference type="PANTHER" id="PTHR47801:SF1">
    <property type="entry name" value="OS05G0145600 PROTEIN"/>
    <property type="match status" value="1"/>
</dbReference>
<dbReference type="EMBL" id="JALJOS010000062">
    <property type="protein sequence ID" value="KAK9818470.1"/>
    <property type="molecule type" value="Genomic_DNA"/>
</dbReference>
<evidence type="ECO:0000256" key="2">
    <source>
        <dbReference type="PROSITE-ProRule" id="PRU00708"/>
    </source>
</evidence>
<evidence type="ECO:0000256" key="1">
    <source>
        <dbReference type="ARBA" id="ARBA00022737"/>
    </source>
</evidence>
<comment type="caution">
    <text evidence="4">The sequence shown here is derived from an EMBL/GenBank/DDBJ whole genome shotgun (WGS) entry which is preliminary data.</text>
</comment>
<evidence type="ECO:0000313" key="4">
    <source>
        <dbReference type="EMBL" id="KAK9818470.1"/>
    </source>
</evidence>
<reference evidence="4 5" key="1">
    <citation type="journal article" date="2024" name="Nat. Commun.">
        <title>Phylogenomics reveals the evolutionary origins of lichenization in chlorophyte algae.</title>
        <authorList>
            <person name="Puginier C."/>
            <person name="Libourel C."/>
            <person name="Otte J."/>
            <person name="Skaloud P."/>
            <person name="Haon M."/>
            <person name="Grisel S."/>
            <person name="Petersen M."/>
            <person name="Berrin J.G."/>
            <person name="Delaux P.M."/>
            <person name="Dal Grande F."/>
            <person name="Keller J."/>
        </authorList>
    </citation>
    <scope>NUCLEOTIDE SEQUENCE [LARGE SCALE GENOMIC DNA]</scope>
    <source>
        <strain evidence="4 5">SAG 2145</strain>
    </source>
</reference>
<dbReference type="InterPro" id="IPR011990">
    <property type="entry name" value="TPR-like_helical_dom_sf"/>
</dbReference>
<feature type="compositionally biased region" description="Basic and acidic residues" evidence="3">
    <location>
        <begin position="531"/>
        <end position="541"/>
    </location>
</feature>
<evidence type="ECO:0000313" key="5">
    <source>
        <dbReference type="Proteomes" id="UP001438707"/>
    </source>
</evidence>
<dbReference type="Pfam" id="PF01535">
    <property type="entry name" value="PPR"/>
    <property type="match status" value="2"/>
</dbReference>
<name>A0AAW1Q8G0_9CHLO</name>
<evidence type="ECO:0008006" key="6">
    <source>
        <dbReference type="Google" id="ProtNLM"/>
    </source>
</evidence>
<dbReference type="InterPro" id="IPR002885">
    <property type="entry name" value="PPR_rpt"/>
</dbReference>